<organism evidence="1 2">
    <name type="scientific">Ichthyophthirius multifiliis</name>
    <name type="common">White spot disease agent</name>
    <name type="synonym">Ich</name>
    <dbReference type="NCBI Taxonomy" id="5932"/>
    <lineage>
        <taxon>Eukaryota</taxon>
        <taxon>Sar</taxon>
        <taxon>Alveolata</taxon>
        <taxon>Ciliophora</taxon>
        <taxon>Intramacronucleata</taxon>
        <taxon>Oligohymenophorea</taxon>
        <taxon>Hymenostomatida</taxon>
        <taxon>Ophryoglenina</taxon>
        <taxon>Ichthyophthirius</taxon>
    </lineage>
</organism>
<gene>
    <name evidence="1" type="ORF">IMG5_175670</name>
</gene>
<dbReference type="InParanoid" id="G0R274"/>
<name>G0R274_ICHMU</name>
<dbReference type="Proteomes" id="UP000008983">
    <property type="component" value="Unassembled WGS sequence"/>
</dbReference>
<dbReference type="AlphaFoldDB" id="G0R274"/>
<evidence type="ECO:0000313" key="1">
    <source>
        <dbReference type="EMBL" id="EGR28429.1"/>
    </source>
</evidence>
<dbReference type="EMBL" id="GL984245">
    <property type="protein sequence ID" value="EGR28429.1"/>
    <property type="molecule type" value="Genomic_DNA"/>
</dbReference>
<proteinExistence type="predicted"/>
<protein>
    <submittedName>
        <fullName evidence="1">Uncharacterized protein</fullName>
    </submittedName>
</protein>
<dbReference type="GeneID" id="14904511"/>
<accession>G0R274</accession>
<evidence type="ECO:0000313" key="2">
    <source>
        <dbReference type="Proteomes" id="UP000008983"/>
    </source>
</evidence>
<sequence length="101" mass="12361">MDFLQTLKEQMLLYHLQICQIIKDQLIQLGDFVNKLIALFQKLQKIQDQEIKYIIVVEGNVIRDFYQIMVLLLKIMRLMKFQYIFFFVQKKKNLQKDKNFI</sequence>
<reference evidence="1 2" key="1">
    <citation type="submission" date="2011-07" db="EMBL/GenBank/DDBJ databases">
        <authorList>
            <person name="Coyne R."/>
            <person name="Brami D."/>
            <person name="Johnson J."/>
            <person name="Hostetler J."/>
            <person name="Hannick L."/>
            <person name="Clark T."/>
            <person name="Cassidy-Hanley D."/>
            <person name="Inman J."/>
        </authorList>
    </citation>
    <scope>NUCLEOTIDE SEQUENCE [LARGE SCALE GENOMIC DNA]</scope>
    <source>
        <strain evidence="1 2">G5</strain>
    </source>
</reference>
<keyword evidence="2" id="KW-1185">Reference proteome</keyword>
<dbReference type="RefSeq" id="XP_004029665.1">
    <property type="nucleotide sequence ID" value="XM_004029617.1"/>
</dbReference>